<accession>A0A314UKF4</accession>
<keyword evidence="5" id="KW-1185">Reference proteome</keyword>
<feature type="compositionally biased region" description="Polar residues" evidence="2">
    <location>
        <begin position="18"/>
        <end position="28"/>
    </location>
</feature>
<gene>
    <name evidence="4" type="ORF">Pyn_35716</name>
</gene>
<sequence length="132" mass="15540">MQSFPQRTESHHHHARNTESASRSTSRSWPRRMLPRCAPVVDEYQASKSVDGMPRVIISHDLVQKCHICLEELKVGDEATKVPCKCKRIYFHRLCLQKWCLEQPSCPVCYVPCYVIINYTKKKNFLQKLWCF</sequence>
<feature type="domain" description="RING-type" evidence="3">
    <location>
        <begin position="66"/>
        <end position="109"/>
    </location>
</feature>
<dbReference type="Proteomes" id="UP000250321">
    <property type="component" value="Unassembled WGS sequence"/>
</dbReference>
<dbReference type="STRING" id="2094558.A0A314UKF4"/>
<dbReference type="OrthoDB" id="4348522at2759"/>
<dbReference type="SUPFAM" id="SSF57850">
    <property type="entry name" value="RING/U-box"/>
    <property type="match status" value="1"/>
</dbReference>
<feature type="region of interest" description="Disordered" evidence="2">
    <location>
        <begin position="1"/>
        <end position="30"/>
    </location>
</feature>
<dbReference type="AlphaFoldDB" id="A0A314UKF4"/>
<proteinExistence type="predicted"/>
<evidence type="ECO:0000256" key="1">
    <source>
        <dbReference type="PROSITE-ProRule" id="PRU00175"/>
    </source>
</evidence>
<dbReference type="GO" id="GO:0008270">
    <property type="term" value="F:zinc ion binding"/>
    <property type="evidence" value="ECO:0007669"/>
    <property type="project" value="UniProtKB-KW"/>
</dbReference>
<dbReference type="InterPro" id="IPR013083">
    <property type="entry name" value="Znf_RING/FYVE/PHD"/>
</dbReference>
<dbReference type="Pfam" id="PF13639">
    <property type="entry name" value="zf-RING_2"/>
    <property type="match status" value="1"/>
</dbReference>
<keyword evidence="1" id="KW-0479">Metal-binding</keyword>
<evidence type="ECO:0000256" key="2">
    <source>
        <dbReference type="SAM" id="MobiDB-lite"/>
    </source>
</evidence>
<evidence type="ECO:0000313" key="5">
    <source>
        <dbReference type="Proteomes" id="UP000250321"/>
    </source>
</evidence>
<organism evidence="4 5">
    <name type="scientific">Prunus yedoensis var. nudiflora</name>
    <dbReference type="NCBI Taxonomy" id="2094558"/>
    <lineage>
        <taxon>Eukaryota</taxon>
        <taxon>Viridiplantae</taxon>
        <taxon>Streptophyta</taxon>
        <taxon>Embryophyta</taxon>
        <taxon>Tracheophyta</taxon>
        <taxon>Spermatophyta</taxon>
        <taxon>Magnoliopsida</taxon>
        <taxon>eudicotyledons</taxon>
        <taxon>Gunneridae</taxon>
        <taxon>Pentapetalae</taxon>
        <taxon>rosids</taxon>
        <taxon>fabids</taxon>
        <taxon>Rosales</taxon>
        <taxon>Rosaceae</taxon>
        <taxon>Amygdaloideae</taxon>
        <taxon>Amygdaleae</taxon>
        <taxon>Prunus</taxon>
    </lineage>
</organism>
<evidence type="ECO:0000259" key="3">
    <source>
        <dbReference type="PROSITE" id="PS50089"/>
    </source>
</evidence>
<comment type="caution">
    <text evidence="4">The sequence shown here is derived from an EMBL/GenBank/DDBJ whole genome shotgun (WGS) entry which is preliminary data.</text>
</comment>
<evidence type="ECO:0000313" key="4">
    <source>
        <dbReference type="EMBL" id="PQM37910.1"/>
    </source>
</evidence>
<keyword evidence="1" id="KW-0863">Zinc-finger</keyword>
<protein>
    <recommendedName>
        <fullName evidence="3">RING-type domain-containing protein</fullName>
    </recommendedName>
</protein>
<reference evidence="4 5" key="1">
    <citation type="submission" date="2018-02" db="EMBL/GenBank/DDBJ databases">
        <title>Draft genome of wild Prunus yedoensis var. nudiflora.</title>
        <authorList>
            <person name="Baek S."/>
            <person name="Kim J.-H."/>
            <person name="Choi K."/>
            <person name="Kim G.-B."/>
            <person name="Cho A."/>
            <person name="Jang H."/>
            <person name="Shin C.-H."/>
            <person name="Yu H.-J."/>
            <person name="Mun J.-H."/>
        </authorList>
    </citation>
    <scope>NUCLEOTIDE SEQUENCE [LARGE SCALE GENOMIC DNA]</scope>
    <source>
        <strain evidence="5">cv. Jeju island</strain>
        <tissue evidence="4">Leaf</tissue>
    </source>
</reference>
<dbReference type="InterPro" id="IPR001841">
    <property type="entry name" value="Znf_RING"/>
</dbReference>
<dbReference type="PROSITE" id="PS50089">
    <property type="entry name" value="ZF_RING_2"/>
    <property type="match status" value="1"/>
</dbReference>
<keyword evidence="1" id="KW-0862">Zinc</keyword>
<dbReference type="Gene3D" id="3.30.40.10">
    <property type="entry name" value="Zinc/RING finger domain, C3HC4 (zinc finger)"/>
    <property type="match status" value="1"/>
</dbReference>
<name>A0A314UKF4_PRUYE</name>
<dbReference type="EMBL" id="PJQY01003379">
    <property type="protein sequence ID" value="PQM37910.1"/>
    <property type="molecule type" value="Genomic_DNA"/>
</dbReference>